<gene>
    <name evidence="1" type="primary">cydP</name>
    <name evidence="1" type="ORF">ACFOW7_14835</name>
</gene>
<name>A0ABV8MU34_9NEIS</name>
<sequence length="64" mass="7283">MRTRPLWRELLAILVVKCLLLWAAKTLWFSDPLARHMQVPPAALQQRLLDPLPPPGVPDHAAPR</sequence>
<accession>A0ABV8MU34</accession>
<proteinExistence type="predicted"/>
<dbReference type="Proteomes" id="UP001595791">
    <property type="component" value="Unassembled WGS sequence"/>
</dbReference>
<dbReference type="RefSeq" id="WP_378165631.1">
    <property type="nucleotide sequence ID" value="NZ_JBHSBU010000001.1"/>
</dbReference>
<protein>
    <submittedName>
        <fullName evidence="1">Cytochrome oxidase putative small subunit CydP</fullName>
    </submittedName>
</protein>
<evidence type="ECO:0000313" key="1">
    <source>
        <dbReference type="EMBL" id="MFC4160613.1"/>
    </source>
</evidence>
<comment type="caution">
    <text evidence="1">The sequence shown here is derived from an EMBL/GenBank/DDBJ whole genome shotgun (WGS) entry which is preliminary data.</text>
</comment>
<dbReference type="EMBL" id="JBHSBU010000001">
    <property type="protein sequence ID" value="MFC4160613.1"/>
    <property type="molecule type" value="Genomic_DNA"/>
</dbReference>
<organism evidence="1 2">
    <name type="scientific">Chitinimonas lacunae</name>
    <dbReference type="NCBI Taxonomy" id="1963018"/>
    <lineage>
        <taxon>Bacteria</taxon>
        <taxon>Pseudomonadati</taxon>
        <taxon>Pseudomonadota</taxon>
        <taxon>Betaproteobacteria</taxon>
        <taxon>Neisseriales</taxon>
        <taxon>Chitinibacteraceae</taxon>
        <taxon>Chitinimonas</taxon>
    </lineage>
</organism>
<reference evidence="2" key="1">
    <citation type="journal article" date="2019" name="Int. J. Syst. Evol. Microbiol.">
        <title>The Global Catalogue of Microorganisms (GCM) 10K type strain sequencing project: providing services to taxonomists for standard genome sequencing and annotation.</title>
        <authorList>
            <consortium name="The Broad Institute Genomics Platform"/>
            <consortium name="The Broad Institute Genome Sequencing Center for Infectious Disease"/>
            <person name="Wu L."/>
            <person name="Ma J."/>
        </authorList>
    </citation>
    <scope>NUCLEOTIDE SEQUENCE [LARGE SCALE GENOMIC DNA]</scope>
    <source>
        <strain evidence="2">LMG 29894</strain>
    </source>
</reference>
<dbReference type="InterPro" id="IPR054636">
    <property type="entry name" value="CydP"/>
</dbReference>
<evidence type="ECO:0000313" key="2">
    <source>
        <dbReference type="Proteomes" id="UP001595791"/>
    </source>
</evidence>
<dbReference type="NCBIfam" id="NF045611">
    <property type="entry name" value="small_CydP"/>
    <property type="match status" value="1"/>
</dbReference>
<keyword evidence="2" id="KW-1185">Reference proteome</keyword>